<proteinExistence type="predicted"/>
<feature type="transmembrane region" description="Helical" evidence="1">
    <location>
        <begin position="7"/>
        <end position="29"/>
    </location>
</feature>
<evidence type="ECO:0000313" key="2">
    <source>
        <dbReference type="EMBL" id="MFC4636733.1"/>
    </source>
</evidence>
<protein>
    <recommendedName>
        <fullName evidence="4">Type 4 fimbrial biogenesis protein PilX N-terminal domain-containing protein</fullName>
    </recommendedName>
</protein>
<keyword evidence="1" id="KW-1133">Transmembrane helix</keyword>
<keyword evidence="1" id="KW-0472">Membrane</keyword>
<dbReference type="RefSeq" id="WP_380059781.1">
    <property type="nucleotide sequence ID" value="NZ_JBHSEI010000001.1"/>
</dbReference>
<evidence type="ECO:0008006" key="4">
    <source>
        <dbReference type="Google" id="ProtNLM"/>
    </source>
</evidence>
<accession>A0ABV9I3P7</accession>
<organism evidence="2 3">
    <name type="scientific">Deinococcus hohokamensis</name>
    <dbReference type="NCBI Taxonomy" id="309883"/>
    <lineage>
        <taxon>Bacteria</taxon>
        <taxon>Thermotogati</taxon>
        <taxon>Deinococcota</taxon>
        <taxon>Deinococci</taxon>
        <taxon>Deinococcales</taxon>
        <taxon>Deinococcaceae</taxon>
        <taxon>Deinococcus</taxon>
    </lineage>
</organism>
<keyword evidence="3" id="KW-1185">Reference proteome</keyword>
<reference evidence="3" key="1">
    <citation type="journal article" date="2019" name="Int. J. Syst. Evol. Microbiol.">
        <title>The Global Catalogue of Microorganisms (GCM) 10K type strain sequencing project: providing services to taxonomists for standard genome sequencing and annotation.</title>
        <authorList>
            <consortium name="The Broad Institute Genomics Platform"/>
            <consortium name="The Broad Institute Genome Sequencing Center for Infectious Disease"/>
            <person name="Wu L."/>
            <person name="Ma J."/>
        </authorList>
    </citation>
    <scope>NUCLEOTIDE SEQUENCE [LARGE SCALE GENOMIC DNA]</scope>
    <source>
        <strain evidence="3">CCUG 55995</strain>
    </source>
</reference>
<dbReference type="Proteomes" id="UP001595952">
    <property type="component" value="Unassembled WGS sequence"/>
</dbReference>
<gene>
    <name evidence="2" type="ORF">ACFO0D_00130</name>
</gene>
<evidence type="ECO:0000256" key="1">
    <source>
        <dbReference type="SAM" id="Phobius"/>
    </source>
</evidence>
<evidence type="ECO:0000313" key="3">
    <source>
        <dbReference type="Proteomes" id="UP001595952"/>
    </source>
</evidence>
<sequence>MRQRQDGVAAIIIVLLTAVVLLGVFVGTVQMTLGSRASTANEANAYGANLVSESGQNAFVARSMSLEPFNASASCLTSCQTYYTTALNAWLAKTVTGGEKMGTFAVGGSGTVVLSLAGAQVEAVAGTSPQEYRLASVDIRSTGTVNNSTARVVQTYTALKTSLPYPNVPGAVTSRPSVDLQGGVEIVGGTFGGSNDGIYQSMFKVTRDEATNGALSTSSNITVDVPIASQSRAQQLAEGSYIRLPVGTGTGTFEVMSNLGSSLQLRPVNFSAITGTVIPPLTSGQLNLDYITNGMQSYTANSMVVRGLETFVAGDKIRVQVGASTYTATVGSAIKSGNNQSLTISWEGTAPPLSGTLGGIPEGSPITKTTNAIVTAGTFSNSNNASVSGAVISGAAGSELVPTALNDTLFKKTFNMTPTQMKSMSKIEYDQAFDGTVEGMHWIMPANGVSGGSVNLNSEKLVGKGIVVVDGDLTINQNNAPQCGLSGILYVRGNVRIQGGLELCGALVVEGSIIDSTGAVIGLDNDASFFAGNGRKVTYSADALLDAVGSVGPYDFTNQVGYWRQR</sequence>
<keyword evidence="1" id="KW-0812">Transmembrane</keyword>
<name>A0ABV9I3P7_9DEIO</name>
<comment type="caution">
    <text evidence="2">The sequence shown here is derived from an EMBL/GenBank/DDBJ whole genome shotgun (WGS) entry which is preliminary data.</text>
</comment>
<dbReference type="EMBL" id="JBHSEI010000001">
    <property type="protein sequence ID" value="MFC4636733.1"/>
    <property type="molecule type" value="Genomic_DNA"/>
</dbReference>